<dbReference type="CDD" id="cd04475">
    <property type="entry name" value="RPA1_DBD_B"/>
    <property type="match status" value="1"/>
</dbReference>
<evidence type="ECO:0000313" key="15">
    <source>
        <dbReference type="Proteomes" id="UP000444721"/>
    </source>
</evidence>
<feature type="domain" description="Replication protein A OB" evidence="13">
    <location>
        <begin position="306"/>
        <end position="404"/>
    </location>
</feature>
<dbReference type="InterPro" id="IPR031657">
    <property type="entry name" value="REPA_OB_2"/>
</dbReference>
<dbReference type="Gene3D" id="2.40.50.140">
    <property type="entry name" value="Nucleic acid-binding proteins"/>
    <property type="match status" value="4"/>
</dbReference>
<dbReference type="FunFam" id="2.40.50.140:FF:000064">
    <property type="entry name" value="Replication protein A subunit"/>
    <property type="match status" value="1"/>
</dbReference>
<evidence type="ECO:0000256" key="8">
    <source>
        <dbReference type="ARBA" id="ARBA00023242"/>
    </source>
</evidence>
<keyword evidence="7 9" id="KW-0238">DNA-binding</keyword>
<dbReference type="OMA" id="WNKHARE"/>
<organism evidence="14 15">
    <name type="scientific">Naegleria fowleri</name>
    <name type="common">Brain eating amoeba</name>
    <dbReference type="NCBI Taxonomy" id="5763"/>
    <lineage>
        <taxon>Eukaryota</taxon>
        <taxon>Discoba</taxon>
        <taxon>Heterolobosea</taxon>
        <taxon>Tetramitia</taxon>
        <taxon>Eutetramitia</taxon>
        <taxon>Vahlkampfiidae</taxon>
        <taxon>Naegleria</taxon>
    </lineage>
</organism>
<dbReference type="GO" id="GO:0008270">
    <property type="term" value="F:zinc ion binding"/>
    <property type="evidence" value="ECO:0007669"/>
    <property type="project" value="UniProtKB-KW"/>
</dbReference>
<evidence type="ECO:0000256" key="9">
    <source>
        <dbReference type="RuleBase" id="RU364130"/>
    </source>
</evidence>
<dbReference type="PANTHER" id="PTHR47165">
    <property type="entry name" value="OS03G0429900 PROTEIN"/>
    <property type="match status" value="1"/>
</dbReference>
<keyword evidence="8 9" id="KW-0539">Nucleus</keyword>
<name>A0A6A5CEF0_NAEFO</name>
<dbReference type="InterPro" id="IPR012340">
    <property type="entry name" value="NA-bd_OB-fold"/>
</dbReference>
<reference evidence="14 15" key="1">
    <citation type="journal article" date="2019" name="Sci. Rep.">
        <title>Nanopore sequencing improves the draft genome of the human pathogenic amoeba Naegleria fowleri.</title>
        <authorList>
            <person name="Liechti N."/>
            <person name="Schurch N."/>
            <person name="Bruggmann R."/>
            <person name="Wittwer M."/>
        </authorList>
    </citation>
    <scope>NUCLEOTIDE SEQUENCE [LARGE SCALE GENOMIC DNA]</scope>
    <source>
        <strain evidence="14 15">ATCC 30894</strain>
    </source>
</reference>
<dbReference type="VEuPathDB" id="AmoebaDB:NF0105090"/>
<evidence type="ECO:0000256" key="5">
    <source>
        <dbReference type="ARBA" id="ARBA00022771"/>
    </source>
</evidence>
<feature type="region of interest" description="Disordered" evidence="10">
    <location>
        <begin position="105"/>
        <end position="155"/>
    </location>
</feature>
<proteinExistence type="inferred from homology"/>
<keyword evidence="4 9" id="KW-0479">Metal-binding</keyword>
<sequence length="623" mass="69697">MTKLDRCIASLMQGNKSMDRLSPCVQIIDIRQQQQSQKGGEKKLIVTISDGVHSCPAILIKPTQKPDKFSVIKILESLKHTKDILLIVKYSIEENLDAMIGSPKSYTADSNSSEAGGATSSSNNSSSGTSASTRSSSSSTTNVSEHRKQVKKSAGVEAADSFYDDGGMSSVLQEGDRMTDDQVSPITSVNPYDQNWVIKARITQKSELRHWDKGTTKGCLFSIELLDEWGGQIRATFFNDAAKKYVNVLKEGGVYFFSGGKVKDANKKYTTIQHNYEITFDRGTVIQAAKETAIPEGNFNFTRFCDVGSVEENTILDIIGVVKQVSDVKDFTTKNNRKTKRCNVTLIDNSSNDPNSFFQVDLTIWGDLCDSIQFKEGDVVIFKNVRKSNYNGISLNTVNNTRVITQSSIPEYQALAEWCGDHSSGFGDEVAIKLTQRQTAANSTKTFKRKNVIQDIKNTNVEDVMSDALTFYLRGYVSYIKPDLWYEACPNEKCHRKVQPDGDHYNCNTCGPVPSCIRQYKATFAITDWTGKQWCLGFNNAILEIFDKVSADEMCEKANSDPQHMPMVLSRANWTRYVFYIRVTADRAQNNDLKLKYTASRIYNIDYASEAKSVLSTIKDYGF</sequence>
<dbReference type="EMBL" id="VFQX01000001">
    <property type="protein sequence ID" value="KAF0984964.1"/>
    <property type="molecule type" value="Genomic_DNA"/>
</dbReference>
<dbReference type="CDD" id="cd04474">
    <property type="entry name" value="RPA1_DBD_A"/>
    <property type="match status" value="1"/>
</dbReference>
<dbReference type="InterPro" id="IPR003871">
    <property type="entry name" value="RFA1B/D_OB_1st"/>
</dbReference>
<dbReference type="NCBIfam" id="TIGR00617">
    <property type="entry name" value="rpa1"/>
    <property type="match status" value="1"/>
</dbReference>
<feature type="domain" description="Replication factor A C-terminal" evidence="12">
    <location>
        <begin position="471"/>
        <end position="613"/>
    </location>
</feature>
<dbReference type="SUPFAM" id="SSF50249">
    <property type="entry name" value="Nucleic acid-binding proteins"/>
    <property type="match status" value="3"/>
</dbReference>
<dbReference type="VEuPathDB" id="AmoebaDB:NfTy_026620"/>
<feature type="compositionally biased region" description="Low complexity" evidence="10">
    <location>
        <begin position="110"/>
        <end position="143"/>
    </location>
</feature>
<evidence type="ECO:0000256" key="10">
    <source>
        <dbReference type="SAM" id="MobiDB-lite"/>
    </source>
</evidence>
<dbReference type="GO" id="GO:0006310">
    <property type="term" value="P:DNA recombination"/>
    <property type="evidence" value="ECO:0007669"/>
    <property type="project" value="InterPro"/>
</dbReference>
<dbReference type="VEuPathDB" id="AmoebaDB:FDP41_000003"/>
<gene>
    <name evidence="14" type="ORF">FDP41_000003</name>
</gene>
<dbReference type="OrthoDB" id="1751331at2759"/>
<evidence type="ECO:0000256" key="4">
    <source>
        <dbReference type="ARBA" id="ARBA00022723"/>
    </source>
</evidence>
<dbReference type="GO" id="GO:0006281">
    <property type="term" value="P:DNA repair"/>
    <property type="evidence" value="ECO:0007669"/>
    <property type="project" value="InterPro"/>
</dbReference>
<evidence type="ECO:0000256" key="2">
    <source>
        <dbReference type="ARBA" id="ARBA00005690"/>
    </source>
</evidence>
<dbReference type="GO" id="GO:0003677">
    <property type="term" value="F:DNA binding"/>
    <property type="evidence" value="ECO:0007669"/>
    <property type="project" value="UniProtKB-KW"/>
</dbReference>
<keyword evidence="3 9" id="KW-0235">DNA replication</keyword>
<evidence type="ECO:0000256" key="3">
    <source>
        <dbReference type="ARBA" id="ARBA00022705"/>
    </source>
</evidence>
<dbReference type="Pfam" id="PF02721">
    <property type="entry name" value="DUF223"/>
    <property type="match status" value="1"/>
</dbReference>
<evidence type="ECO:0000256" key="7">
    <source>
        <dbReference type="ARBA" id="ARBA00023125"/>
    </source>
</evidence>
<evidence type="ECO:0000259" key="11">
    <source>
        <dbReference type="Pfam" id="PF02721"/>
    </source>
</evidence>
<dbReference type="FunFam" id="2.40.50.140:FF:000041">
    <property type="entry name" value="Replication protein A subunit"/>
    <property type="match status" value="1"/>
</dbReference>
<dbReference type="CDD" id="cd04476">
    <property type="entry name" value="RPA1_DBD_C"/>
    <property type="match status" value="1"/>
</dbReference>
<dbReference type="InterPro" id="IPR047192">
    <property type="entry name" value="Euk_RPA1_DBD_C"/>
</dbReference>
<protein>
    <recommendedName>
        <fullName evidence="9">Replication protein A subunit</fullName>
    </recommendedName>
</protein>
<keyword evidence="15" id="KW-1185">Reference proteome</keyword>
<dbReference type="Pfam" id="PF08646">
    <property type="entry name" value="Rep_fac-A_C"/>
    <property type="match status" value="1"/>
</dbReference>
<feature type="domain" description="Replication protein A 70 kDa DNA-binding subunit B/D first OB fold" evidence="11">
    <location>
        <begin position="185"/>
        <end position="287"/>
    </location>
</feature>
<dbReference type="InterPro" id="IPR004591">
    <property type="entry name" value="Rfa1"/>
</dbReference>
<dbReference type="PANTHER" id="PTHR47165:SF4">
    <property type="entry name" value="OS03G0429900 PROTEIN"/>
    <property type="match status" value="1"/>
</dbReference>
<dbReference type="GeneID" id="68107221"/>
<dbReference type="InterPro" id="IPR013955">
    <property type="entry name" value="Rep_factor-A_C"/>
</dbReference>
<comment type="caution">
    <text evidence="14">The sequence shown here is derived from an EMBL/GenBank/DDBJ whole genome shotgun (WGS) entry which is preliminary data.</text>
</comment>
<comment type="subcellular location">
    <subcellularLocation>
        <location evidence="1 9">Nucleus</location>
    </subcellularLocation>
</comment>
<dbReference type="GO" id="GO:0005634">
    <property type="term" value="C:nucleus"/>
    <property type="evidence" value="ECO:0007669"/>
    <property type="project" value="UniProtKB-SubCell"/>
</dbReference>
<dbReference type="Proteomes" id="UP000444721">
    <property type="component" value="Unassembled WGS sequence"/>
</dbReference>
<comment type="similarity">
    <text evidence="2 9">Belongs to the replication factor A protein 1 family.</text>
</comment>
<evidence type="ECO:0000259" key="13">
    <source>
        <dbReference type="Pfam" id="PF16900"/>
    </source>
</evidence>
<evidence type="ECO:0000256" key="1">
    <source>
        <dbReference type="ARBA" id="ARBA00004123"/>
    </source>
</evidence>
<dbReference type="GO" id="GO:0006260">
    <property type="term" value="P:DNA replication"/>
    <property type="evidence" value="ECO:0007669"/>
    <property type="project" value="UniProtKB-KW"/>
</dbReference>
<dbReference type="RefSeq" id="XP_044569677.1">
    <property type="nucleotide sequence ID" value="XM_044706254.1"/>
</dbReference>
<dbReference type="AlphaFoldDB" id="A0A6A5CEF0"/>
<evidence type="ECO:0000256" key="6">
    <source>
        <dbReference type="ARBA" id="ARBA00022833"/>
    </source>
</evidence>
<evidence type="ECO:0000313" key="14">
    <source>
        <dbReference type="EMBL" id="KAF0984964.1"/>
    </source>
</evidence>
<dbReference type="Pfam" id="PF16900">
    <property type="entry name" value="REPA_OB_2"/>
    <property type="match status" value="1"/>
</dbReference>
<keyword evidence="5 9" id="KW-0863">Zinc-finger</keyword>
<evidence type="ECO:0000259" key="12">
    <source>
        <dbReference type="Pfam" id="PF08646"/>
    </source>
</evidence>
<keyword evidence="6 9" id="KW-0862">Zinc</keyword>
<accession>A0A6A5CEF0</accession>